<dbReference type="PROSITE" id="PS50114">
    <property type="entry name" value="GATA_ZN_FINGER_2"/>
    <property type="match status" value="2"/>
</dbReference>
<keyword evidence="7" id="KW-1185">Reference proteome</keyword>
<dbReference type="SMART" id="SM00401">
    <property type="entry name" value="ZnF_GATA"/>
    <property type="match status" value="2"/>
</dbReference>
<dbReference type="Pfam" id="PF13907">
    <property type="entry name" value="CHD1-like_C"/>
    <property type="match status" value="1"/>
</dbReference>
<feature type="compositionally biased region" description="Low complexity" evidence="4">
    <location>
        <begin position="67"/>
        <end position="84"/>
    </location>
</feature>
<keyword evidence="3" id="KW-0863">Zinc-finger</keyword>
<keyword evidence="3" id="KW-0479">Metal-binding</keyword>
<dbReference type="GO" id="GO:0043565">
    <property type="term" value="F:sequence-specific DNA binding"/>
    <property type="evidence" value="ECO:0007669"/>
    <property type="project" value="InterPro"/>
</dbReference>
<protein>
    <recommendedName>
        <fullName evidence="5">GATA-type domain-containing protein</fullName>
    </recommendedName>
</protein>
<dbReference type="SUPFAM" id="SSF57716">
    <property type="entry name" value="Glucocorticoid receptor-like (DNA-binding domain)"/>
    <property type="match status" value="2"/>
</dbReference>
<accession>A0AAD7BX42</accession>
<dbReference type="Gene3D" id="3.30.50.10">
    <property type="entry name" value="Erythroid Transcription Factor GATA-1, subunit A"/>
    <property type="match status" value="2"/>
</dbReference>
<proteinExistence type="predicted"/>
<name>A0AAD7BX42_9AGAR</name>
<dbReference type="GO" id="GO:0006355">
    <property type="term" value="P:regulation of DNA-templated transcription"/>
    <property type="evidence" value="ECO:0007669"/>
    <property type="project" value="InterPro"/>
</dbReference>
<keyword evidence="2" id="KW-0539">Nucleus</keyword>
<comment type="caution">
    <text evidence="6">The sequence shown here is derived from an EMBL/GenBank/DDBJ whole genome shotgun (WGS) entry which is preliminary data.</text>
</comment>
<evidence type="ECO:0000256" key="2">
    <source>
        <dbReference type="ARBA" id="ARBA00023242"/>
    </source>
</evidence>
<dbReference type="PANTHER" id="PTHR48125">
    <property type="entry name" value="LP07818P1"/>
    <property type="match status" value="1"/>
</dbReference>
<dbReference type="GO" id="GO:0008270">
    <property type="term" value="F:zinc ion binding"/>
    <property type="evidence" value="ECO:0007669"/>
    <property type="project" value="UniProtKB-KW"/>
</dbReference>
<keyword evidence="3" id="KW-0862">Zinc</keyword>
<dbReference type="GO" id="GO:0005634">
    <property type="term" value="C:nucleus"/>
    <property type="evidence" value="ECO:0007669"/>
    <property type="project" value="UniProtKB-SubCell"/>
</dbReference>
<evidence type="ECO:0000259" key="5">
    <source>
        <dbReference type="PROSITE" id="PS50114"/>
    </source>
</evidence>
<dbReference type="CDD" id="cd00202">
    <property type="entry name" value="ZnF_GATA"/>
    <property type="match status" value="2"/>
</dbReference>
<dbReference type="InterPro" id="IPR013088">
    <property type="entry name" value="Znf_NHR/GATA"/>
</dbReference>
<feature type="domain" description="GATA-type" evidence="5">
    <location>
        <begin position="102"/>
        <end position="159"/>
    </location>
</feature>
<feature type="domain" description="GATA-type" evidence="5">
    <location>
        <begin position="1"/>
        <end position="43"/>
    </location>
</feature>
<dbReference type="InterPro" id="IPR025260">
    <property type="entry name" value="CHD1-like_C"/>
</dbReference>
<feature type="compositionally biased region" description="Low complexity" evidence="4">
    <location>
        <begin position="175"/>
        <end position="198"/>
    </location>
</feature>
<dbReference type="PANTHER" id="PTHR48125:SF12">
    <property type="entry name" value="AT HOOK TRANSCRIPTION FACTOR FAMILY-RELATED"/>
    <property type="match status" value="1"/>
</dbReference>
<dbReference type="SMART" id="SM01176">
    <property type="entry name" value="DUF4208"/>
    <property type="match status" value="1"/>
</dbReference>
<feature type="compositionally biased region" description="Polar residues" evidence="4">
    <location>
        <begin position="416"/>
        <end position="428"/>
    </location>
</feature>
<feature type="region of interest" description="Disordered" evidence="4">
    <location>
        <begin position="173"/>
        <end position="199"/>
    </location>
</feature>
<feature type="region of interest" description="Disordered" evidence="4">
    <location>
        <begin position="416"/>
        <end position="442"/>
    </location>
</feature>
<evidence type="ECO:0000313" key="7">
    <source>
        <dbReference type="Proteomes" id="UP001221142"/>
    </source>
</evidence>
<feature type="region of interest" description="Disordered" evidence="4">
    <location>
        <begin position="65"/>
        <end position="89"/>
    </location>
</feature>
<evidence type="ECO:0000256" key="1">
    <source>
        <dbReference type="ARBA" id="ARBA00004123"/>
    </source>
</evidence>
<evidence type="ECO:0000256" key="3">
    <source>
        <dbReference type="PROSITE-ProRule" id="PRU00094"/>
    </source>
</evidence>
<dbReference type="Proteomes" id="UP001221142">
    <property type="component" value="Unassembled WGS sequence"/>
</dbReference>
<evidence type="ECO:0000313" key="6">
    <source>
        <dbReference type="EMBL" id="KAJ7632807.1"/>
    </source>
</evidence>
<organism evidence="6 7">
    <name type="scientific">Roridomyces roridus</name>
    <dbReference type="NCBI Taxonomy" id="1738132"/>
    <lineage>
        <taxon>Eukaryota</taxon>
        <taxon>Fungi</taxon>
        <taxon>Dikarya</taxon>
        <taxon>Basidiomycota</taxon>
        <taxon>Agaricomycotina</taxon>
        <taxon>Agaricomycetes</taxon>
        <taxon>Agaricomycetidae</taxon>
        <taxon>Agaricales</taxon>
        <taxon>Marasmiineae</taxon>
        <taxon>Mycenaceae</taxon>
        <taxon>Roridomyces</taxon>
    </lineage>
</organism>
<reference evidence="6" key="1">
    <citation type="submission" date="2023-03" db="EMBL/GenBank/DDBJ databases">
        <title>Massive genome expansion in bonnet fungi (Mycena s.s.) driven by repeated elements and novel gene families across ecological guilds.</title>
        <authorList>
            <consortium name="Lawrence Berkeley National Laboratory"/>
            <person name="Harder C.B."/>
            <person name="Miyauchi S."/>
            <person name="Viragh M."/>
            <person name="Kuo A."/>
            <person name="Thoen E."/>
            <person name="Andreopoulos B."/>
            <person name="Lu D."/>
            <person name="Skrede I."/>
            <person name="Drula E."/>
            <person name="Henrissat B."/>
            <person name="Morin E."/>
            <person name="Kohler A."/>
            <person name="Barry K."/>
            <person name="LaButti K."/>
            <person name="Morin E."/>
            <person name="Salamov A."/>
            <person name="Lipzen A."/>
            <person name="Mereny Z."/>
            <person name="Hegedus B."/>
            <person name="Baldrian P."/>
            <person name="Stursova M."/>
            <person name="Weitz H."/>
            <person name="Taylor A."/>
            <person name="Grigoriev I.V."/>
            <person name="Nagy L.G."/>
            <person name="Martin F."/>
            <person name="Kauserud H."/>
        </authorList>
    </citation>
    <scope>NUCLEOTIDE SEQUENCE</scope>
    <source>
        <strain evidence="6">9284</strain>
    </source>
</reference>
<dbReference type="Pfam" id="PF00320">
    <property type="entry name" value="GATA"/>
    <property type="match status" value="1"/>
</dbReference>
<feature type="region of interest" description="Disordered" evidence="4">
    <location>
        <begin position="369"/>
        <end position="395"/>
    </location>
</feature>
<evidence type="ECO:0000256" key="4">
    <source>
        <dbReference type="SAM" id="MobiDB-lite"/>
    </source>
</evidence>
<comment type="subcellular location">
    <subcellularLocation>
        <location evidence="1">Nucleus</location>
    </subcellularLocation>
</comment>
<dbReference type="EMBL" id="JARKIF010000008">
    <property type="protein sequence ID" value="KAJ7632807.1"/>
    <property type="molecule type" value="Genomic_DNA"/>
</dbReference>
<dbReference type="AlphaFoldDB" id="A0AAD7BX42"/>
<gene>
    <name evidence="6" type="ORF">FB45DRAFT_913550</name>
</gene>
<dbReference type="InterPro" id="IPR000679">
    <property type="entry name" value="Znf_GATA"/>
</dbReference>
<sequence>MNKCYNCGTTETCQWHRSILTSNSRMICNKCGIYERKKGRPRPKLLYAAETTLCGVPAPVTTAEPITTSSSQPNSAPSQPTQPTEAANASASTRVPILLKIPRYVRKCYNCGITETCKWRLSILTPSSGEIICNKCGLYERNNGWSRPKLPENEVYAAETTLCDVSVSARPATGSMMTSSSQSSFTPQPTQTTQSASAPVLSVKRTAASTLDESISRKRPCNTSATFTYSDAKAAMAPVAQYLKFGRDENGHTQSGAAEHALLVIGRYIEKLAVQNAKSGETDRTNSLWLYASLKWPQNSGVRQVKGPALQEMYRKIVASSQQGASRVATMEEMEITQAGSASRRGPETLLPCSVSPTHSHQGAAVPIILPPNASQDPPRASAPGSAPLPPPNATGAFNSLVSRLVLGTATLTSLQPNSASVSASATGSERPPSSSPPSPGAVAFVFPDGIRELRVQYDQCQRAKQRHPHMYDEWKKESTIAADLIKALTQENVALKAEIGLVRAAHPVNKDEGTQTVDARDENPQTPDHMMASTLQTNGDDVEMSMEEDTADETNQPAFVSIPAILSVAETTIEKTLIVESPRQPLEQAQIKQESISEGVDVIDLTLDDSDDEDAVVPASVPRSSATLSPSTLAVVLGKGKSGAPDSNEPMVDDGPPPPPYQDTVTIGVNGTCVMSDSVVPTVPEHFRFAGWEYAKSDLTRIVEFHHGETDQSDTKWGGISAHLQLSCPGSSVKPEEFGAMAKALRGYYNLHLRVQRPVHREPNELPVPPSADEEELFLQEEILDRPDLVSAEELPVVCQVEQSASVAPAHLDQLTSVVPSLIDPSECKKIATGPKVKIEEDVGRLPRLNRKLVEVVFELKDGISECTMCITINAPNPFKSTSPHSLDALSNHVIEAHREAADAMLRETAGMNEAQIVKWWDDFMED</sequence>